<proteinExistence type="predicted"/>
<reference evidence="2" key="5">
    <citation type="submission" date="2015-06" db="UniProtKB">
        <authorList>
            <consortium name="EnsemblFungi"/>
        </authorList>
    </citation>
    <scope>IDENTIFICATION</scope>
    <source>
        <strain evidence="2">ATCC 64411</strain>
    </source>
</reference>
<dbReference type="AlphaFoldDB" id="A0A0C4DRZ5"/>
<reference evidence="3" key="2">
    <citation type="submission" date="2010-05" db="EMBL/GenBank/DDBJ databases">
        <title>The genome sequence of Magnaporthe poae strain ATCC 64411.</title>
        <authorList>
            <person name="Ma L.-J."/>
            <person name="Dead R."/>
            <person name="Young S."/>
            <person name="Zeng Q."/>
            <person name="Koehrsen M."/>
            <person name="Alvarado L."/>
            <person name="Berlin A."/>
            <person name="Chapman S.B."/>
            <person name="Chen Z."/>
            <person name="Freedman E."/>
            <person name="Gellesch M."/>
            <person name="Goldberg J."/>
            <person name="Griggs A."/>
            <person name="Gujja S."/>
            <person name="Heilman E.R."/>
            <person name="Heiman D."/>
            <person name="Hepburn T."/>
            <person name="Howarth C."/>
            <person name="Jen D."/>
            <person name="Larson L."/>
            <person name="Mehta T."/>
            <person name="Neiman D."/>
            <person name="Pearson M."/>
            <person name="Roberts A."/>
            <person name="Saif S."/>
            <person name="Shea T."/>
            <person name="Shenoy N."/>
            <person name="Sisk P."/>
            <person name="Stolte C."/>
            <person name="Sykes S."/>
            <person name="Walk T."/>
            <person name="White J."/>
            <person name="Yandava C."/>
            <person name="Haas B."/>
            <person name="Nusbaum C."/>
            <person name="Birren B."/>
        </authorList>
    </citation>
    <scope>NUCLEOTIDE SEQUENCE [LARGE SCALE GENOMIC DNA]</scope>
    <source>
        <strain evidence="3">ATCC 64411 / 73-15</strain>
    </source>
</reference>
<dbReference type="VEuPathDB" id="FungiDB:MAPG_02663"/>
<gene>
    <name evidence="1" type="ORF">MAPG_02663</name>
</gene>
<sequence length="222" mass="24821">MARGGRRKERNILIAHGNTGENIADGSTRFNAAGAGAGKPSGECHEYGNQARKIDARAAAVRCRLFSVGACDVGYEWRWFCFVITEDGPSMFSKVAVSGLSLHGLFAFGGRRHWRDFFCARALSTAFSVLYPSCRHRHRAVHFLFYFQSVPRRVSATRSKNLILWAPISKLPESCPRRCSGERQTMERGRPDPLPQLTVVFSRCQPLPLSWHLCGQRLCGFG</sequence>
<reference evidence="1" key="1">
    <citation type="submission" date="2010-05" db="EMBL/GenBank/DDBJ databases">
        <title>The Genome Sequence of Magnaporthe poae strain ATCC 64411.</title>
        <authorList>
            <consortium name="The Broad Institute Genome Sequencing Platform"/>
            <consortium name="Broad Institute Genome Sequencing Center for Infectious Disease"/>
            <person name="Ma L.-J."/>
            <person name="Dead R."/>
            <person name="Young S."/>
            <person name="Zeng Q."/>
            <person name="Koehrsen M."/>
            <person name="Alvarado L."/>
            <person name="Berlin A."/>
            <person name="Chapman S.B."/>
            <person name="Chen Z."/>
            <person name="Freedman E."/>
            <person name="Gellesch M."/>
            <person name="Goldberg J."/>
            <person name="Griggs A."/>
            <person name="Gujja S."/>
            <person name="Heilman E.R."/>
            <person name="Heiman D."/>
            <person name="Hepburn T."/>
            <person name="Howarth C."/>
            <person name="Jen D."/>
            <person name="Larson L."/>
            <person name="Mehta T."/>
            <person name="Neiman D."/>
            <person name="Pearson M."/>
            <person name="Roberts A."/>
            <person name="Saif S."/>
            <person name="Shea T."/>
            <person name="Shenoy N."/>
            <person name="Sisk P."/>
            <person name="Stolte C."/>
            <person name="Sykes S."/>
            <person name="Walk T."/>
            <person name="White J."/>
            <person name="Yandava C."/>
            <person name="Haas B."/>
            <person name="Nusbaum C."/>
            <person name="Birren B."/>
        </authorList>
    </citation>
    <scope>NUCLEOTIDE SEQUENCE</scope>
    <source>
        <strain evidence="1">ATCC 64411</strain>
    </source>
</reference>
<name>A0A0C4DRZ5_MAGP6</name>
<protein>
    <submittedName>
        <fullName evidence="1 2">Uncharacterized protein</fullName>
    </submittedName>
</protein>
<dbReference type="EMBL" id="ADBL01000653">
    <property type="status" value="NOT_ANNOTATED_CDS"/>
    <property type="molecule type" value="Genomic_DNA"/>
</dbReference>
<dbReference type="EnsemblFungi" id="MAPG_02663T0">
    <property type="protein sequence ID" value="MAPG_02663T0"/>
    <property type="gene ID" value="MAPG_02663"/>
</dbReference>
<evidence type="ECO:0000313" key="2">
    <source>
        <dbReference type="EnsemblFungi" id="MAPG_02663T0"/>
    </source>
</evidence>
<keyword evidence="3" id="KW-1185">Reference proteome</keyword>
<organism evidence="2 3">
    <name type="scientific">Magnaporthiopsis poae (strain ATCC 64411 / 73-15)</name>
    <name type="common">Kentucky bluegrass fungus</name>
    <name type="synonym">Magnaporthe poae</name>
    <dbReference type="NCBI Taxonomy" id="644358"/>
    <lineage>
        <taxon>Eukaryota</taxon>
        <taxon>Fungi</taxon>
        <taxon>Dikarya</taxon>
        <taxon>Ascomycota</taxon>
        <taxon>Pezizomycotina</taxon>
        <taxon>Sordariomycetes</taxon>
        <taxon>Sordariomycetidae</taxon>
        <taxon>Magnaporthales</taxon>
        <taxon>Magnaporthaceae</taxon>
        <taxon>Magnaporthiopsis</taxon>
    </lineage>
</organism>
<reference evidence="1" key="3">
    <citation type="submission" date="2011-03" db="EMBL/GenBank/DDBJ databases">
        <title>Annotation of Magnaporthe poae ATCC 64411.</title>
        <authorList>
            <person name="Ma L.-J."/>
            <person name="Dead R."/>
            <person name="Young S.K."/>
            <person name="Zeng Q."/>
            <person name="Gargeya S."/>
            <person name="Fitzgerald M."/>
            <person name="Haas B."/>
            <person name="Abouelleil A."/>
            <person name="Alvarado L."/>
            <person name="Arachchi H.M."/>
            <person name="Berlin A."/>
            <person name="Brown A."/>
            <person name="Chapman S.B."/>
            <person name="Chen Z."/>
            <person name="Dunbar C."/>
            <person name="Freedman E."/>
            <person name="Gearin G."/>
            <person name="Gellesch M."/>
            <person name="Goldberg J."/>
            <person name="Griggs A."/>
            <person name="Gujja S."/>
            <person name="Heiman D."/>
            <person name="Howarth C."/>
            <person name="Larson L."/>
            <person name="Lui A."/>
            <person name="MacDonald P.J.P."/>
            <person name="Mehta T."/>
            <person name="Montmayeur A."/>
            <person name="Murphy C."/>
            <person name="Neiman D."/>
            <person name="Pearson M."/>
            <person name="Priest M."/>
            <person name="Roberts A."/>
            <person name="Saif S."/>
            <person name="Shea T."/>
            <person name="Shenoy N."/>
            <person name="Sisk P."/>
            <person name="Stolte C."/>
            <person name="Sykes S."/>
            <person name="Yandava C."/>
            <person name="Wortman J."/>
            <person name="Nusbaum C."/>
            <person name="Birren B."/>
        </authorList>
    </citation>
    <scope>NUCLEOTIDE SEQUENCE</scope>
    <source>
        <strain evidence="1">ATCC 64411</strain>
    </source>
</reference>
<dbReference type="EMBL" id="GL876967">
    <property type="protein sequence ID" value="KLU83610.1"/>
    <property type="molecule type" value="Genomic_DNA"/>
</dbReference>
<evidence type="ECO:0000313" key="3">
    <source>
        <dbReference type="Proteomes" id="UP000011715"/>
    </source>
</evidence>
<reference evidence="2" key="4">
    <citation type="journal article" date="2015" name="G3 (Bethesda)">
        <title>Genome sequences of three phytopathogenic species of the Magnaporthaceae family of fungi.</title>
        <authorList>
            <person name="Okagaki L.H."/>
            <person name="Nunes C.C."/>
            <person name="Sailsbery J."/>
            <person name="Clay B."/>
            <person name="Brown D."/>
            <person name="John T."/>
            <person name="Oh Y."/>
            <person name="Young N."/>
            <person name="Fitzgerald M."/>
            <person name="Haas B.J."/>
            <person name="Zeng Q."/>
            <person name="Young S."/>
            <person name="Adiconis X."/>
            <person name="Fan L."/>
            <person name="Levin J.Z."/>
            <person name="Mitchell T.K."/>
            <person name="Okubara P.A."/>
            <person name="Farman M.L."/>
            <person name="Kohn L.M."/>
            <person name="Birren B."/>
            <person name="Ma L.-J."/>
            <person name="Dean R.A."/>
        </authorList>
    </citation>
    <scope>NUCLEOTIDE SEQUENCE</scope>
    <source>
        <strain evidence="2">ATCC 64411 / 73-15</strain>
    </source>
</reference>
<evidence type="ECO:0000313" key="1">
    <source>
        <dbReference type="EMBL" id="KLU83610.1"/>
    </source>
</evidence>
<accession>A0A0C4DRZ5</accession>
<dbReference type="Proteomes" id="UP000011715">
    <property type="component" value="Unassembled WGS sequence"/>
</dbReference>